<evidence type="ECO:0000313" key="3">
    <source>
        <dbReference type="EMBL" id="KAK3899813.1"/>
    </source>
</evidence>
<organism evidence="3 4">
    <name type="scientific">Staphylotrichum tortipilum</name>
    <dbReference type="NCBI Taxonomy" id="2831512"/>
    <lineage>
        <taxon>Eukaryota</taxon>
        <taxon>Fungi</taxon>
        <taxon>Dikarya</taxon>
        <taxon>Ascomycota</taxon>
        <taxon>Pezizomycotina</taxon>
        <taxon>Sordariomycetes</taxon>
        <taxon>Sordariomycetidae</taxon>
        <taxon>Sordariales</taxon>
        <taxon>Chaetomiaceae</taxon>
        <taxon>Staphylotrichum</taxon>
    </lineage>
</organism>
<evidence type="ECO:0000313" key="4">
    <source>
        <dbReference type="Proteomes" id="UP001303889"/>
    </source>
</evidence>
<dbReference type="PANTHER" id="PTHR46128:SF329">
    <property type="entry name" value="MITOCHONDRIAL GROUP I INTRON SPLICING FACTOR DMR1"/>
    <property type="match status" value="1"/>
</dbReference>
<feature type="compositionally biased region" description="Basic and acidic residues" evidence="2">
    <location>
        <begin position="616"/>
        <end position="629"/>
    </location>
</feature>
<dbReference type="InterPro" id="IPR050872">
    <property type="entry name" value="PPR_P_subfamily"/>
</dbReference>
<accession>A0AAN6MH33</accession>
<dbReference type="InterPro" id="IPR002885">
    <property type="entry name" value="PPR_rpt"/>
</dbReference>
<dbReference type="Gene3D" id="1.25.40.10">
    <property type="entry name" value="Tetratricopeptide repeat domain"/>
    <property type="match status" value="1"/>
</dbReference>
<comment type="similarity">
    <text evidence="1">Belongs to the PPR family. P subfamily.</text>
</comment>
<name>A0AAN6MH33_9PEZI</name>
<feature type="compositionally biased region" description="Basic and acidic residues" evidence="2">
    <location>
        <begin position="439"/>
        <end position="451"/>
    </location>
</feature>
<dbReference type="PANTHER" id="PTHR46128">
    <property type="entry name" value="MITOCHONDRIAL GROUP I INTRON SPLICING FACTOR CCM1"/>
    <property type="match status" value="1"/>
</dbReference>
<protein>
    <recommendedName>
        <fullName evidence="5">Pentatricopeptide repeat-containing protein</fullName>
    </recommendedName>
</protein>
<evidence type="ECO:0008006" key="5">
    <source>
        <dbReference type="Google" id="ProtNLM"/>
    </source>
</evidence>
<dbReference type="Proteomes" id="UP001303889">
    <property type="component" value="Unassembled WGS sequence"/>
</dbReference>
<reference evidence="3" key="2">
    <citation type="submission" date="2023-05" db="EMBL/GenBank/DDBJ databases">
        <authorList>
            <consortium name="Lawrence Berkeley National Laboratory"/>
            <person name="Steindorff A."/>
            <person name="Hensen N."/>
            <person name="Bonometti L."/>
            <person name="Westerberg I."/>
            <person name="Brannstrom I.O."/>
            <person name="Guillou S."/>
            <person name="Cros-Aarteil S."/>
            <person name="Calhoun S."/>
            <person name="Haridas S."/>
            <person name="Kuo A."/>
            <person name="Mondo S."/>
            <person name="Pangilinan J."/>
            <person name="Riley R."/>
            <person name="Labutti K."/>
            <person name="Andreopoulos B."/>
            <person name="Lipzen A."/>
            <person name="Chen C."/>
            <person name="Yanf M."/>
            <person name="Daum C."/>
            <person name="Ng V."/>
            <person name="Clum A."/>
            <person name="Ohm R."/>
            <person name="Martin F."/>
            <person name="Silar P."/>
            <person name="Natvig D."/>
            <person name="Lalanne C."/>
            <person name="Gautier V."/>
            <person name="Ament-Velasquez S.L."/>
            <person name="Kruys A."/>
            <person name="Hutchinson M.I."/>
            <person name="Powell A.J."/>
            <person name="Barry K."/>
            <person name="Miller A.N."/>
            <person name="Grigoriev I.V."/>
            <person name="Debuchy R."/>
            <person name="Gladieux P."/>
            <person name="Thoren M.H."/>
            <person name="Johannesson H."/>
        </authorList>
    </citation>
    <scope>NUCLEOTIDE SEQUENCE</scope>
    <source>
        <strain evidence="3">CBS 103.79</strain>
    </source>
</reference>
<gene>
    <name evidence="3" type="ORF">C8A05DRAFT_46222</name>
</gene>
<reference evidence="3" key="1">
    <citation type="journal article" date="2023" name="Mol. Phylogenet. Evol.">
        <title>Genome-scale phylogeny and comparative genomics of the fungal order Sordariales.</title>
        <authorList>
            <person name="Hensen N."/>
            <person name="Bonometti L."/>
            <person name="Westerberg I."/>
            <person name="Brannstrom I.O."/>
            <person name="Guillou S."/>
            <person name="Cros-Aarteil S."/>
            <person name="Calhoun S."/>
            <person name="Haridas S."/>
            <person name="Kuo A."/>
            <person name="Mondo S."/>
            <person name="Pangilinan J."/>
            <person name="Riley R."/>
            <person name="LaButti K."/>
            <person name="Andreopoulos B."/>
            <person name="Lipzen A."/>
            <person name="Chen C."/>
            <person name="Yan M."/>
            <person name="Daum C."/>
            <person name="Ng V."/>
            <person name="Clum A."/>
            <person name="Steindorff A."/>
            <person name="Ohm R.A."/>
            <person name="Martin F."/>
            <person name="Silar P."/>
            <person name="Natvig D.O."/>
            <person name="Lalanne C."/>
            <person name="Gautier V."/>
            <person name="Ament-Velasquez S.L."/>
            <person name="Kruys A."/>
            <person name="Hutchinson M.I."/>
            <person name="Powell A.J."/>
            <person name="Barry K."/>
            <person name="Miller A.N."/>
            <person name="Grigoriev I.V."/>
            <person name="Debuchy R."/>
            <person name="Gladieux P."/>
            <person name="Hiltunen Thoren M."/>
            <person name="Johannesson H."/>
        </authorList>
    </citation>
    <scope>NUCLEOTIDE SEQUENCE</scope>
    <source>
        <strain evidence="3">CBS 103.79</strain>
    </source>
</reference>
<comment type="caution">
    <text evidence="3">The sequence shown here is derived from an EMBL/GenBank/DDBJ whole genome shotgun (WGS) entry which is preliminary data.</text>
</comment>
<feature type="region of interest" description="Disordered" evidence="2">
    <location>
        <begin position="434"/>
        <end position="480"/>
    </location>
</feature>
<dbReference type="InterPro" id="IPR011990">
    <property type="entry name" value="TPR-like_helical_dom_sf"/>
</dbReference>
<dbReference type="EMBL" id="MU855737">
    <property type="protein sequence ID" value="KAK3899813.1"/>
    <property type="molecule type" value="Genomic_DNA"/>
</dbReference>
<evidence type="ECO:0000256" key="1">
    <source>
        <dbReference type="ARBA" id="ARBA00007626"/>
    </source>
</evidence>
<keyword evidence="4" id="KW-1185">Reference proteome</keyword>
<feature type="compositionally biased region" description="Basic and acidic residues" evidence="2">
    <location>
        <begin position="586"/>
        <end position="603"/>
    </location>
</feature>
<feature type="region of interest" description="Disordered" evidence="2">
    <location>
        <begin position="268"/>
        <end position="287"/>
    </location>
</feature>
<feature type="compositionally biased region" description="Low complexity" evidence="2">
    <location>
        <begin position="460"/>
        <end position="479"/>
    </location>
</feature>
<dbReference type="Pfam" id="PF13041">
    <property type="entry name" value="PPR_2"/>
    <property type="match status" value="1"/>
</dbReference>
<proteinExistence type="inferred from homology"/>
<sequence length="639" mass="70757">MLGSRGGWSGELDTARHLFPHDASPDPYHVALHVRTLLRKGKNKEAYALACKASAMSTKMVVSWNYLIEDQLARGSIKNSIHLFNDMKKRHQRPNLATFTTIFSGCAKSIHPRQAVAESTRIYKNMLQDDSGYLLNTIHMNAVLSVCARAGDMTALFDILSTADSKTRTPDAATYSTVFHGLRHREEREANGNHGLVDAAARREVERRIQTAMQIWADALADWRRGALVLDETVVDALCRLLTTGGYRSNEAVLDVLEKVMLVPRFDKPDTPVPTAPPVTTGSPLPPPANGLPLRPSPAAITHPIPSVKTLSIVLTALGNTRKTASAPKYWAYFTKTLGIVPDTDNHICYLRALEIGHASAQAAEFVEKMPRHLLAISAFRRALVVCKRDRLNPNAFKNACRIFKAMLATQRYPDPIALQLFLHVARANATLFVGGEETPEKQGGKGKNEVEETGEDQDAAAAAAAAAPPAPASAVPSPGQQAIARQLTTAIDLMWDPFSVLARSFSYPKEPVESPVEQLAAQQVDMSQLTDTARRMINALDRAIMYTLPTDAATLRLLRTRRAILQRQVERWVAKLYPQGEEPMEESKGETARGEGRQERPEWFIAPRPKRSLKQKREEAERMRREVLKQLSPSRVQG</sequence>
<evidence type="ECO:0000256" key="2">
    <source>
        <dbReference type="SAM" id="MobiDB-lite"/>
    </source>
</evidence>
<dbReference type="AlphaFoldDB" id="A0AAN6MH33"/>
<feature type="region of interest" description="Disordered" evidence="2">
    <location>
        <begin position="581"/>
        <end position="639"/>
    </location>
</feature>